<sequence>MTWLIALLVALLTGLFGGTDTGPEPPLSPPPAWTVGSLAAGWGEDRTDRSDLGELPYAPLLIETEAGRERFLDGLGDGLDTTALEAVDLDTHVLVAAAFHRCTESGSLFTDGTGRVWFAVTVGDESIDCYWSPVQLQVWALDREVFQGKEPAVTGAPWAGSDQG</sequence>
<keyword evidence="2" id="KW-1185">Reference proteome</keyword>
<accession>A0A542YQN9</accession>
<organism evidence="1 2">
    <name type="scientific">Ornithinicoccus hortensis</name>
    <dbReference type="NCBI Taxonomy" id="82346"/>
    <lineage>
        <taxon>Bacteria</taxon>
        <taxon>Bacillati</taxon>
        <taxon>Actinomycetota</taxon>
        <taxon>Actinomycetes</taxon>
        <taxon>Micrococcales</taxon>
        <taxon>Intrasporangiaceae</taxon>
        <taxon>Ornithinicoccus</taxon>
    </lineage>
</organism>
<dbReference type="EMBL" id="VFOP01000001">
    <property type="protein sequence ID" value="TQL50367.1"/>
    <property type="molecule type" value="Genomic_DNA"/>
</dbReference>
<dbReference type="AlphaFoldDB" id="A0A542YQN9"/>
<dbReference type="OrthoDB" id="4833260at2"/>
<dbReference type="Proteomes" id="UP000319516">
    <property type="component" value="Unassembled WGS sequence"/>
</dbReference>
<evidence type="ECO:0000313" key="1">
    <source>
        <dbReference type="EMBL" id="TQL50367.1"/>
    </source>
</evidence>
<evidence type="ECO:0000313" key="2">
    <source>
        <dbReference type="Proteomes" id="UP000319516"/>
    </source>
</evidence>
<name>A0A542YQN9_9MICO</name>
<gene>
    <name evidence="1" type="ORF">FB467_1473</name>
</gene>
<proteinExistence type="predicted"/>
<dbReference type="RefSeq" id="WP_141784511.1">
    <property type="nucleotide sequence ID" value="NZ_BAAAIK010000005.1"/>
</dbReference>
<comment type="caution">
    <text evidence="1">The sequence shown here is derived from an EMBL/GenBank/DDBJ whole genome shotgun (WGS) entry which is preliminary data.</text>
</comment>
<reference evidence="1 2" key="1">
    <citation type="submission" date="2019-06" db="EMBL/GenBank/DDBJ databases">
        <title>Sequencing the genomes of 1000 actinobacteria strains.</title>
        <authorList>
            <person name="Klenk H.-P."/>
        </authorList>
    </citation>
    <scope>NUCLEOTIDE SEQUENCE [LARGE SCALE GENOMIC DNA]</scope>
    <source>
        <strain evidence="1 2">DSM 12335</strain>
    </source>
</reference>
<protein>
    <submittedName>
        <fullName evidence="1">Uncharacterized protein</fullName>
    </submittedName>
</protein>